<gene>
    <name evidence="1" type="ORF">POPTR_005G097250v4</name>
</gene>
<dbReference type="EMBL" id="CM009294">
    <property type="protein sequence ID" value="KAI9394471.1"/>
    <property type="molecule type" value="Genomic_DNA"/>
</dbReference>
<evidence type="ECO:0000313" key="2">
    <source>
        <dbReference type="Proteomes" id="UP000006729"/>
    </source>
</evidence>
<organism evidence="1 2">
    <name type="scientific">Populus trichocarpa</name>
    <name type="common">Western balsam poplar</name>
    <name type="synonym">Populus balsamifera subsp. trichocarpa</name>
    <dbReference type="NCBI Taxonomy" id="3694"/>
    <lineage>
        <taxon>Eukaryota</taxon>
        <taxon>Viridiplantae</taxon>
        <taxon>Streptophyta</taxon>
        <taxon>Embryophyta</taxon>
        <taxon>Tracheophyta</taxon>
        <taxon>Spermatophyta</taxon>
        <taxon>Magnoliopsida</taxon>
        <taxon>eudicotyledons</taxon>
        <taxon>Gunneridae</taxon>
        <taxon>Pentapetalae</taxon>
        <taxon>rosids</taxon>
        <taxon>fabids</taxon>
        <taxon>Malpighiales</taxon>
        <taxon>Salicaceae</taxon>
        <taxon>Saliceae</taxon>
        <taxon>Populus</taxon>
    </lineage>
</organism>
<sequence>MNLHPTCRCMWKFCPYCINCWKRNLVKLLPPLIATDQDAGLGADILQIVMSVLNGNNSKLEQVKKLNPAGFSCR</sequence>
<keyword evidence="2" id="KW-1185">Reference proteome</keyword>
<protein>
    <submittedName>
        <fullName evidence="1">Uncharacterized protein</fullName>
    </submittedName>
</protein>
<name>A0ACC0SYY0_POPTR</name>
<evidence type="ECO:0000313" key="1">
    <source>
        <dbReference type="EMBL" id="KAI9394471.1"/>
    </source>
</evidence>
<dbReference type="Proteomes" id="UP000006729">
    <property type="component" value="Chromosome 5"/>
</dbReference>
<comment type="caution">
    <text evidence="1">The sequence shown here is derived from an EMBL/GenBank/DDBJ whole genome shotgun (WGS) entry which is preliminary data.</text>
</comment>
<proteinExistence type="predicted"/>
<reference evidence="1 2" key="1">
    <citation type="journal article" date="2006" name="Science">
        <title>The genome of black cottonwood, Populus trichocarpa (Torr. &amp; Gray).</title>
        <authorList>
            <person name="Tuskan G.A."/>
            <person name="Difazio S."/>
            <person name="Jansson S."/>
            <person name="Bohlmann J."/>
            <person name="Grigoriev I."/>
            <person name="Hellsten U."/>
            <person name="Putnam N."/>
            <person name="Ralph S."/>
            <person name="Rombauts S."/>
            <person name="Salamov A."/>
            <person name="Schein J."/>
            <person name="Sterck L."/>
            <person name="Aerts A."/>
            <person name="Bhalerao R.R."/>
            <person name="Bhalerao R.P."/>
            <person name="Blaudez D."/>
            <person name="Boerjan W."/>
            <person name="Brun A."/>
            <person name="Brunner A."/>
            <person name="Busov V."/>
            <person name="Campbell M."/>
            <person name="Carlson J."/>
            <person name="Chalot M."/>
            <person name="Chapman J."/>
            <person name="Chen G.L."/>
            <person name="Cooper D."/>
            <person name="Coutinho P.M."/>
            <person name="Couturier J."/>
            <person name="Covert S."/>
            <person name="Cronk Q."/>
            <person name="Cunningham R."/>
            <person name="Davis J."/>
            <person name="Degroeve S."/>
            <person name="Dejardin A."/>
            <person name="Depamphilis C."/>
            <person name="Detter J."/>
            <person name="Dirks B."/>
            <person name="Dubchak I."/>
            <person name="Duplessis S."/>
            <person name="Ehlting J."/>
            <person name="Ellis B."/>
            <person name="Gendler K."/>
            <person name="Goodstein D."/>
            <person name="Gribskov M."/>
            <person name="Grimwood J."/>
            <person name="Groover A."/>
            <person name="Gunter L."/>
            <person name="Hamberger B."/>
            <person name="Heinze B."/>
            <person name="Helariutta Y."/>
            <person name="Henrissat B."/>
            <person name="Holligan D."/>
            <person name="Holt R."/>
            <person name="Huang W."/>
            <person name="Islam-Faridi N."/>
            <person name="Jones S."/>
            <person name="Jones-Rhoades M."/>
            <person name="Jorgensen R."/>
            <person name="Joshi C."/>
            <person name="Kangasjarvi J."/>
            <person name="Karlsson J."/>
            <person name="Kelleher C."/>
            <person name="Kirkpatrick R."/>
            <person name="Kirst M."/>
            <person name="Kohler A."/>
            <person name="Kalluri U."/>
            <person name="Larimer F."/>
            <person name="Leebens-Mack J."/>
            <person name="Leple J.C."/>
            <person name="Locascio P."/>
            <person name="Lou Y."/>
            <person name="Lucas S."/>
            <person name="Martin F."/>
            <person name="Montanini B."/>
            <person name="Napoli C."/>
            <person name="Nelson D.R."/>
            <person name="Nelson C."/>
            <person name="Nieminen K."/>
            <person name="Nilsson O."/>
            <person name="Pereda V."/>
            <person name="Peter G."/>
            <person name="Philippe R."/>
            <person name="Pilate G."/>
            <person name="Poliakov A."/>
            <person name="Razumovskaya J."/>
            <person name="Richardson P."/>
            <person name="Rinaldi C."/>
            <person name="Ritland K."/>
            <person name="Rouze P."/>
            <person name="Ryaboy D."/>
            <person name="Schmutz J."/>
            <person name="Schrader J."/>
            <person name="Segerman B."/>
            <person name="Shin H."/>
            <person name="Siddiqui A."/>
            <person name="Sterky F."/>
            <person name="Terry A."/>
            <person name="Tsai C.J."/>
            <person name="Uberbacher E."/>
            <person name="Unneberg P."/>
            <person name="Vahala J."/>
            <person name="Wall K."/>
            <person name="Wessler S."/>
            <person name="Yang G."/>
            <person name="Yin T."/>
            <person name="Douglas C."/>
            <person name="Marra M."/>
            <person name="Sandberg G."/>
            <person name="Van de Peer Y."/>
            <person name="Rokhsar D."/>
        </authorList>
    </citation>
    <scope>NUCLEOTIDE SEQUENCE [LARGE SCALE GENOMIC DNA]</scope>
    <source>
        <strain evidence="2">cv. Nisqually</strain>
    </source>
</reference>
<accession>A0ACC0SYY0</accession>